<protein>
    <submittedName>
        <fullName evidence="1">Uncharacterized protein</fullName>
    </submittedName>
</protein>
<dbReference type="EMBL" id="VSSQ01144119">
    <property type="protein sequence ID" value="MPN63942.1"/>
    <property type="molecule type" value="Genomic_DNA"/>
</dbReference>
<gene>
    <name evidence="1" type="ORF">SDC9_211709</name>
</gene>
<dbReference type="AlphaFoldDB" id="A0A645JL10"/>
<reference evidence="1" key="1">
    <citation type="submission" date="2019-08" db="EMBL/GenBank/DDBJ databases">
        <authorList>
            <person name="Kucharzyk K."/>
            <person name="Murdoch R.W."/>
            <person name="Higgins S."/>
            <person name="Loffler F."/>
        </authorList>
    </citation>
    <scope>NUCLEOTIDE SEQUENCE</scope>
</reference>
<organism evidence="1">
    <name type="scientific">bioreactor metagenome</name>
    <dbReference type="NCBI Taxonomy" id="1076179"/>
    <lineage>
        <taxon>unclassified sequences</taxon>
        <taxon>metagenomes</taxon>
        <taxon>ecological metagenomes</taxon>
    </lineage>
</organism>
<sequence>MIANIGVRFRINLFDRLFIGVGIVMNQYGVHLDGVPDRIDDRQGVIFDLDLRNGRFGMLLGITNHHCDRLPEVPDLSLGKRRFVAYNGAG</sequence>
<name>A0A645JL10_9ZZZZ</name>
<proteinExistence type="predicted"/>
<accession>A0A645JL10</accession>
<comment type="caution">
    <text evidence="1">The sequence shown here is derived from an EMBL/GenBank/DDBJ whole genome shotgun (WGS) entry which is preliminary data.</text>
</comment>
<evidence type="ECO:0000313" key="1">
    <source>
        <dbReference type="EMBL" id="MPN63942.1"/>
    </source>
</evidence>